<dbReference type="PANTHER" id="PTHR38471:SF2">
    <property type="entry name" value="FOUR HELIX BUNDLE PROTEIN"/>
    <property type="match status" value="1"/>
</dbReference>
<reference evidence="1" key="1">
    <citation type="journal article" date="2020" name="mSystems">
        <title>Genome- and Community-Level Interaction Insights into Carbon Utilization and Element Cycling Functions of Hydrothermarchaeota in Hydrothermal Sediment.</title>
        <authorList>
            <person name="Zhou Z."/>
            <person name="Liu Y."/>
            <person name="Xu W."/>
            <person name="Pan J."/>
            <person name="Luo Z.H."/>
            <person name="Li M."/>
        </authorList>
    </citation>
    <scope>NUCLEOTIDE SEQUENCE [LARGE SCALE GENOMIC DNA]</scope>
    <source>
        <strain evidence="1">HyVt-577</strain>
    </source>
</reference>
<accession>A0A7V4U077</accession>
<dbReference type="InterPro" id="IPR012657">
    <property type="entry name" value="23S_rRNA-intervening_sequence"/>
</dbReference>
<organism evidence="1">
    <name type="scientific">Caldithrix abyssi</name>
    <dbReference type="NCBI Taxonomy" id="187145"/>
    <lineage>
        <taxon>Bacteria</taxon>
        <taxon>Pseudomonadati</taxon>
        <taxon>Calditrichota</taxon>
        <taxon>Calditrichia</taxon>
        <taxon>Calditrichales</taxon>
        <taxon>Calditrichaceae</taxon>
        <taxon>Caldithrix</taxon>
    </lineage>
</organism>
<dbReference type="Pfam" id="PF05635">
    <property type="entry name" value="23S_rRNA_IVP"/>
    <property type="match status" value="1"/>
</dbReference>
<protein>
    <submittedName>
        <fullName evidence="1">Four helix bundle protein</fullName>
    </submittedName>
</protein>
<gene>
    <name evidence="1" type="ORF">ENK44_07255</name>
</gene>
<dbReference type="Gene3D" id="1.20.1440.60">
    <property type="entry name" value="23S rRNA-intervening sequence"/>
    <property type="match status" value="1"/>
</dbReference>
<name>A0A7V4U077_CALAY</name>
<dbReference type="SUPFAM" id="SSF158446">
    <property type="entry name" value="IVS-encoded protein-like"/>
    <property type="match status" value="1"/>
</dbReference>
<dbReference type="NCBIfam" id="TIGR02436">
    <property type="entry name" value="four helix bundle protein"/>
    <property type="match status" value="1"/>
</dbReference>
<dbReference type="PANTHER" id="PTHR38471">
    <property type="entry name" value="FOUR HELIX BUNDLE PROTEIN"/>
    <property type="match status" value="1"/>
</dbReference>
<dbReference type="CDD" id="cd16377">
    <property type="entry name" value="23S_rRNA_IVP_like"/>
    <property type="match status" value="1"/>
</dbReference>
<sequence length="116" mass="13530">MKTYRDLLIWQKSMALVSEVYKLTKSFPNEEMFGLSAQLRKASVSVPSNIAEGYGRNSTKDYVRFLHIAIGSLYEIQTQIEIAFELKYLPSEDFTRLDKLMKEIERMISSLLRKLK</sequence>
<dbReference type="NCBIfam" id="NF008911">
    <property type="entry name" value="PRK12275.1-2"/>
    <property type="match status" value="1"/>
</dbReference>
<proteinExistence type="predicted"/>
<dbReference type="InterPro" id="IPR036583">
    <property type="entry name" value="23S_rRNA_IVS_sf"/>
</dbReference>
<comment type="caution">
    <text evidence="1">The sequence shown here is derived from an EMBL/GenBank/DDBJ whole genome shotgun (WGS) entry which is preliminary data.</text>
</comment>
<dbReference type="AlphaFoldDB" id="A0A7V4U077"/>
<dbReference type="Proteomes" id="UP000885779">
    <property type="component" value="Unassembled WGS sequence"/>
</dbReference>
<dbReference type="EMBL" id="DRQG01000067">
    <property type="protein sequence ID" value="HGY55478.1"/>
    <property type="molecule type" value="Genomic_DNA"/>
</dbReference>
<evidence type="ECO:0000313" key="1">
    <source>
        <dbReference type="EMBL" id="HGY55478.1"/>
    </source>
</evidence>